<dbReference type="InterPro" id="IPR016181">
    <property type="entry name" value="Acyl_CoA_acyltransferase"/>
</dbReference>
<dbReference type="Proteomes" id="UP000199534">
    <property type="component" value="Unassembled WGS sequence"/>
</dbReference>
<reference evidence="2 3" key="1">
    <citation type="submission" date="2016-10" db="EMBL/GenBank/DDBJ databases">
        <authorList>
            <person name="de Groot N.N."/>
        </authorList>
    </citation>
    <scope>NUCLEOTIDE SEQUENCE [LARGE SCALE GENOMIC DNA]</scope>
    <source>
        <strain evidence="2 3">DSM 21019</strain>
    </source>
</reference>
<dbReference type="CDD" id="cd04301">
    <property type="entry name" value="NAT_SF"/>
    <property type="match status" value="1"/>
</dbReference>
<evidence type="ECO:0000259" key="1">
    <source>
        <dbReference type="PROSITE" id="PS51186"/>
    </source>
</evidence>
<dbReference type="Gene3D" id="3.40.630.30">
    <property type="match status" value="1"/>
</dbReference>
<organism evidence="2 3">
    <name type="scientific">Robiginitalea myxolifaciens</name>
    <dbReference type="NCBI Taxonomy" id="400055"/>
    <lineage>
        <taxon>Bacteria</taxon>
        <taxon>Pseudomonadati</taxon>
        <taxon>Bacteroidota</taxon>
        <taxon>Flavobacteriia</taxon>
        <taxon>Flavobacteriales</taxon>
        <taxon>Flavobacteriaceae</taxon>
        <taxon>Robiginitalea</taxon>
    </lineage>
</organism>
<dbReference type="Pfam" id="PF13508">
    <property type="entry name" value="Acetyltransf_7"/>
    <property type="match status" value="1"/>
</dbReference>
<dbReference type="PROSITE" id="PS51186">
    <property type="entry name" value="GNAT"/>
    <property type="match status" value="1"/>
</dbReference>
<protein>
    <submittedName>
        <fullName evidence="2">Acetyltransferase (GNAT) family protein</fullName>
    </submittedName>
</protein>
<name>A0A1I6H9G0_9FLAO</name>
<evidence type="ECO:0000313" key="3">
    <source>
        <dbReference type="Proteomes" id="UP000199534"/>
    </source>
</evidence>
<proteinExistence type="predicted"/>
<feature type="domain" description="N-acetyltransferase" evidence="1">
    <location>
        <begin position="17"/>
        <end position="183"/>
    </location>
</feature>
<gene>
    <name evidence="2" type="ORF">SAMN04490243_2431</name>
</gene>
<dbReference type="STRING" id="400055.SAMN04490243_2431"/>
<dbReference type="AlphaFoldDB" id="A0A1I6H9G0"/>
<dbReference type="SUPFAM" id="SSF55729">
    <property type="entry name" value="Acyl-CoA N-acyltransferases (Nat)"/>
    <property type="match status" value="1"/>
</dbReference>
<accession>A0A1I6H9G0</accession>
<dbReference type="GO" id="GO:0016747">
    <property type="term" value="F:acyltransferase activity, transferring groups other than amino-acyl groups"/>
    <property type="evidence" value="ECO:0007669"/>
    <property type="project" value="InterPro"/>
</dbReference>
<keyword evidence="2" id="KW-0808">Transferase</keyword>
<dbReference type="InterPro" id="IPR000182">
    <property type="entry name" value="GNAT_dom"/>
</dbReference>
<dbReference type="OrthoDB" id="9800604at2"/>
<evidence type="ECO:0000313" key="2">
    <source>
        <dbReference type="EMBL" id="SFR50941.1"/>
    </source>
</evidence>
<dbReference type="EMBL" id="FOYQ01000002">
    <property type="protein sequence ID" value="SFR50941.1"/>
    <property type="molecule type" value="Genomic_DNA"/>
</dbReference>
<dbReference type="RefSeq" id="WP_092982828.1">
    <property type="nucleotide sequence ID" value="NZ_FOYQ01000002.1"/>
</dbReference>
<keyword evidence="3" id="KW-1185">Reference proteome</keyword>
<sequence>MENSELISLAAREGYTLNLRQLEPNDSAIATYVQTGRSGYRDHYCHLWPKGDPWPYIDRNFTTPIVSSEVGREGLSHWLVYWNNEAGGICKVDSGKAYPGFLNRQSLYLEKLYFRKACTGKGIGGSMLEFLRDFALKAGKTGIWLEAMQKGPALNFYLKNGFEIIGETQVPYPEVVPEERHMWVLGLAF</sequence>